<evidence type="ECO:0000313" key="1">
    <source>
        <dbReference type="EnsemblPlants" id="HORVU.MOREX.r3.5HG0459840.1.CDS1"/>
    </source>
</evidence>
<reference evidence="2" key="1">
    <citation type="journal article" date="2012" name="Nature">
        <title>A physical, genetic and functional sequence assembly of the barley genome.</title>
        <authorList>
            <consortium name="The International Barley Genome Sequencing Consortium"/>
            <person name="Mayer K.F."/>
            <person name="Waugh R."/>
            <person name="Brown J.W."/>
            <person name="Schulman A."/>
            <person name="Langridge P."/>
            <person name="Platzer M."/>
            <person name="Fincher G.B."/>
            <person name="Muehlbauer G.J."/>
            <person name="Sato K."/>
            <person name="Close T.J."/>
            <person name="Wise R.P."/>
            <person name="Stein N."/>
        </authorList>
    </citation>
    <scope>NUCLEOTIDE SEQUENCE [LARGE SCALE GENOMIC DNA]</scope>
    <source>
        <strain evidence="2">cv. Morex</strain>
    </source>
</reference>
<dbReference type="Proteomes" id="UP000011116">
    <property type="component" value="Chromosome 5H"/>
</dbReference>
<dbReference type="AlphaFoldDB" id="A0A8I7B8M4"/>
<name>A0A8I7B8M4_HORVV</name>
<proteinExistence type="predicted"/>
<dbReference type="EnsemblPlants" id="HORVU.MOREX.r3.5HG0459840.1">
    <property type="protein sequence ID" value="HORVU.MOREX.r3.5HG0459840.1.CDS1"/>
    <property type="gene ID" value="HORVU.MOREX.r3.5HG0459840"/>
</dbReference>
<keyword evidence="2" id="KW-1185">Reference proteome</keyword>
<organism evidence="1 2">
    <name type="scientific">Hordeum vulgare subsp. vulgare</name>
    <name type="common">Domesticated barley</name>
    <dbReference type="NCBI Taxonomy" id="112509"/>
    <lineage>
        <taxon>Eukaryota</taxon>
        <taxon>Viridiplantae</taxon>
        <taxon>Streptophyta</taxon>
        <taxon>Embryophyta</taxon>
        <taxon>Tracheophyta</taxon>
        <taxon>Spermatophyta</taxon>
        <taxon>Magnoliopsida</taxon>
        <taxon>Liliopsida</taxon>
        <taxon>Poales</taxon>
        <taxon>Poaceae</taxon>
        <taxon>BOP clade</taxon>
        <taxon>Pooideae</taxon>
        <taxon>Triticodae</taxon>
        <taxon>Triticeae</taxon>
        <taxon>Hordeinae</taxon>
        <taxon>Hordeum</taxon>
    </lineage>
</organism>
<accession>A0A8I7B8M4</accession>
<dbReference type="Gramene" id="HORVU.MOREX.r2.5HG0380630.1">
    <property type="protein sequence ID" value="HORVU.MOREX.r2.5HG0380630.1.CDS.1"/>
    <property type="gene ID" value="HORVU.MOREX.r2.5HG0380630"/>
</dbReference>
<reference evidence="1" key="3">
    <citation type="submission" date="2022-01" db="UniProtKB">
        <authorList>
            <consortium name="EnsemblPlants"/>
        </authorList>
    </citation>
    <scope>IDENTIFICATION</scope>
    <source>
        <strain evidence="1">subsp. vulgare</strain>
    </source>
</reference>
<sequence>MRRENSAIPNDYYVTSFMSGLSPYIRGHVECFKPKDMQTAVWYARRMEKVTAPMTAKPYNPERKRQVVFEQAKLSPGGPVQNKNAIIQQAKKTKCAINADNPGYLVTDRSAK</sequence>
<dbReference type="SMR" id="A0A8I7B8M4"/>
<dbReference type="Gramene" id="HORVU.MOREX.r3.5HG0459840.1">
    <property type="protein sequence ID" value="HORVU.MOREX.r3.5HG0459840.1.CDS1"/>
    <property type="gene ID" value="HORVU.MOREX.r3.5HG0459840"/>
</dbReference>
<reference evidence="1" key="2">
    <citation type="submission" date="2020-10" db="EMBL/GenBank/DDBJ databases">
        <authorList>
            <person name="Scholz U."/>
            <person name="Mascher M."/>
            <person name="Fiebig A."/>
        </authorList>
    </citation>
    <scope>NUCLEOTIDE SEQUENCE [LARGE SCALE GENOMIC DNA]</scope>
    <source>
        <strain evidence="1">cv. Morex</strain>
    </source>
</reference>
<protein>
    <submittedName>
        <fullName evidence="1">Uncharacterized protein</fullName>
    </submittedName>
</protein>
<evidence type="ECO:0000313" key="2">
    <source>
        <dbReference type="Proteomes" id="UP000011116"/>
    </source>
</evidence>